<evidence type="ECO:0000313" key="2">
    <source>
        <dbReference type="EMBL" id="SMX37078.1"/>
    </source>
</evidence>
<gene>
    <name evidence="2" type="ORF">PEV8663_00908</name>
</gene>
<dbReference type="OrthoDB" id="7875126at2"/>
<proteinExistence type="predicted"/>
<protein>
    <submittedName>
        <fullName evidence="2">Uncharacterized protein</fullName>
    </submittedName>
</protein>
<sequence>MTPRIFLAVLVLAAPMAMAQEALKPDCDAQAALVMDVVNDRVDGVRKGKARRVLRAALDRTAADMLADWVYALPEEQLTDEIGKTWKTQCAAM</sequence>
<feature type="chain" id="PRO_5012263423" evidence="1">
    <location>
        <begin position="20"/>
        <end position="93"/>
    </location>
</feature>
<keyword evidence="3" id="KW-1185">Reference proteome</keyword>
<keyword evidence="1" id="KW-0732">Signal</keyword>
<dbReference type="Proteomes" id="UP000220836">
    <property type="component" value="Unassembled WGS sequence"/>
</dbReference>
<reference evidence="2 3" key="1">
    <citation type="submission" date="2017-05" db="EMBL/GenBank/DDBJ databases">
        <authorList>
            <person name="Song R."/>
            <person name="Chenine A.L."/>
            <person name="Ruprecht R.M."/>
        </authorList>
    </citation>
    <scope>NUCLEOTIDE SEQUENCE [LARGE SCALE GENOMIC DNA]</scope>
    <source>
        <strain evidence="2 3">CECT 8663</strain>
    </source>
</reference>
<dbReference type="RefSeq" id="WP_097803457.1">
    <property type="nucleotide sequence ID" value="NZ_FXYH01000003.1"/>
</dbReference>
<evidence type="ECO:0000313" key="3">
    <source>
        <dbReference type="Proteomes" id="UP000220836"/>
    </source>
</evidence>
<name>A0A238K2E4_9RHOB</name>
<dbReference type="AlphaFoldDB" id="A0A238K2E4"/>
<dbReference type="EMBL" id="FXYH01000003">
    <property type="protein sequence ID" value="SMX37078.1"/>
    <property type="molecule type" value="Genomic_DNA"/>
</dbReference>
<evidence type="ECO:0000256" key="1">
    <source>
        <dbReference type="SAM" id="SignalP"/>
    </source>
</evidence>
<accession>A0A238K2E4</accession>
<organism evidence="2 3">
    <name type="scientific">Pelagimonas varians</name>
    <dbReference type="NCBI Taxonomy" id="696760"/>
    <lineage>
        <taxon>Bacteria</taxon>
        <taxon>Pseudomonadati</taxon>
        <taxon>Pseudomonadota</taxon>
        <taxon>Alphaproteobacteria</taxon>
        <taxon>Rhodobacterales</taxon>
        <taxon>Roseobacteraceae</taxon>
        <taxon>Pelagimonas</taxon>
    </lineage>
</organism>
<feature type="signal peptide" evidence="1">
    <location>
        <begin position="1"/>
        <end position="19"/>
    </location>
</feature>